<evidence type="ECO:0000313" key="14">
    <source>
        <dbReference type="Proteomes" id="UP001303373"/>
    </source>
</evidence>
<feature type="region of interest" description="Disordered" evidence="11">
    <location>
        <begin position="797"/>
        <end position="816"/>
    </location>
</feature>
<keyword evidence="14" id="KW-1185">Reference proteome</keyword>
<feature type="region of interest" description="Disordered" evidence="11">
    <location>
        <begin position="394"/>
        <end position="455"/>
    </location>
</feature>
<dbReference type="Pfam" id="PF04096">
    <property type="entry name" value="Nucleoporin2"/>
    <property type="match status" value="1"/>
</dbReference>
<dbReference type="FunFam" id="1.10.10.2360:FF:000001">
    <property type="entry name" value="Nuclear pore complex protein Nup98-Nup96"/>
    <property type="match status" value="1"/>
</dbReference>
<dbReference type="PANTHER" id="PTHR23198">
    <property type="entry name" value="NUCLEOPORIN"/>
    <property type="match status" value="1"/>
</dbReference>
<feature type="region of interest" description="Disordered" evidence="11">
    <location>
        <begin position="1127"/>
        <end position="1191"/>
    </location>
</feature>
<dbReference type="Proteomes" id="UP001303373">
    <property type="component" value="Chromosome 7"/>
</dbReference>
<feature type="compositionally biased region" description="Low complexity" evidence="11">
    <location>
        <begin position="578"/>
        <end position="640"/>
    </location>
</feature>
<dbReference type="GO" id="GO:0017056">
    <property type="term" value="F:structural constituent of nuclear pore"/>
    <property type="evidence" value="ECO:0007669"/>
    <property type="project" value="InterPro"/>
</dbReference>
<keyword evidence="3" id="KW-0813">Transport</keyword>
<dbReference type="GO" id="GO:0044614">
    <property type="term" value="C:nuclear pore cytoplasmic filaments"/>
    <property type="evidence" value="ECO:0007669"/>
    <property type="project" value="TreeGrafter"/>
</dbReference>
<dbReference type="GO" id="GO:0000973">
    <property type="term" value="P:post-transcriptional tethering of RNA polymerase II gene DNA at nuclear periphery"/>
    <property type="evidence" value="ECO:0007669"/>
    <property type="project" value="TreeGrafter"/>
</dbReference>
<keyword evidence="7" id="KW-0653">Protein transport</keyword>
<dbReference type="FunFam" id="3.30.1610.10:FF:000003">
    <property type="entry name" value="Nucleoporin SONB, putative"/>
    <property type="match status" value="1"/>
</dbReference>
<dbReference type="InterPro" id="IPR037665">
    <property type="entry name" value="Nucleoporin_S59-like"/>
</dbReference>
<sequence>MSFGGFGSNNNTGSTFGGFGANNSGGFGANNNTSTGNSLFGGNTAATGGGGFGFGSNNNNATSAFGASKPAFGASATNTNSTGLFGSNTASATGGFGSGGGFGSNINNAGGTSGFGSSAGGGLFGSAAKPAATGFGSNTGGTSLFGGSSNTGGFGSTTNTNTTSNPFGGSSNATGGFGSNTTSGGFGATNTNTTGSTFGGFGASGSANNSNNGTAAVPFQATTEKDGATSSTSAYQSVTFQEPYKNRSFEELRTEDYMQGRRYGNTNGQAGSFGSSTGFGGVNNNNNNTSSGGLFGSNTGTTGGFGNNTTNNASSGFGNNTGGGLFGANKPATTSLFGQPAAPAATTGGFGASTTGNTSGGLFGNTGGSGFGANTSGNTGGGLFGNSNNTTSGFGATNNNTTTSNSLFGGNNNAANQNKPSLFGSTTNTPTTGGGLFGQPNNAQPQNSAFGASTNNNASGGLFGSNNAAKPAFGSGFGQAANAGTGFGATNTNTGTSLFGNSTANNATGSSLFGNNANQNKPAATSLFGGNNSASTGGGLFGNANNSQPASGGLFGGNTNNNNSSSLFGASKPSTGLFGNTNNNASNSNNNSGFSLFGNSQNQNQNNANSASLFGGNNSTQSNGNSLFGNSTQQSQQTNQLHTSLTVSPYGNDQLFSSLAAPSPPVGPLATPLSGAKPTPKRNQSLLGNMRVNSPVYTPRASTLGRTNGYGLSYSSYGSPGSAFSGSLTPGATSMLKPTGSIGSGLASRLSKSFSTNNLRGDGTSESGSLLRPGALTSSSSRYGSGSMRKLKIDRSLREDLFGTPPKQVEVADDGRDAGKKVNFEVASSQPAEKDATPSNSNALVVRHEDDERDNETTPKSHAPPRKTGTGAQEMEQINHGSGLLASVAESSLAPRSTQPAEDSITETAEPGAYWAKPSIDHLKKMSRSQLQKLGKFTVGRYGVGKIEFGPCDLTSVPLDDICGNIVQLNPRSATVYLDENDKPPMGQALNVPSTISLEHSWPRSHGGKNQILTVGTKAYDKHIARLSRIGGTHFVSYAPETGVWTFTVEHFTTYGLDDDDEDEEVTAAEKQTSSVLSDVSSTPVREETAHSINAAMDEMDDTFQFKLDGRSQLSVPGALDFAGTTYNFDEEPMQPAKSISNPIFDDMDMDNDFSSSGGPVQPPSPQTIARLQSSEDEADEDDLEHSIPGAFIPEPKGLRSVLKPSMAMSVFASPEKFAGATWEEELQRTMSPKKRDRLALKDLQKSILKARDEKEVMDSPFKQSMLGQSAFGQSYLAQKSAKKSKLSGSIVGTDNALNKSQAFTTSMDIMNSLWADEKAGGKKASAGSKGFEFPHFKKPRLSTSDEIDEEDFEFHNSFKPSFSPDGTLAYAIPGSARQVSGILTPSLQAFVGQHNDVRFARFIPAGDIDIGTLRAQMSPDSTEISGSGESIPTAITSEIMFATLANAARQTESSDSLALTREQSIWQLCSILFDPLEIACSQFVAGIPENLVLKYASRIQMDTFAAFWAQLVTADANRGYQRAKTAEEKALHCLTRNDIRGASEALLGGKNIRLAALVAQLPGTAASRETMLRQINAWRERKDWSEMADSVQTIYSILSGEICVVPGQDGASEDKSSEFCISERFALSWQQSFGLRVFFGGHASIERAVESYVQDLAAGDETVQPICSATKNASESTLMSLLRLHATEADLSALLDPLAVSGSAVDSRLAWQLASILRARSICSLTTDQMDRLTLSFATELEVDSKNIVTAAWILLHISNKKTRGIALRQFLERNGDKIAAPTSEGQHNDFNYLTDSLRIPASMVWAAKAPFAKYVEGDYLQAQWLLKAHESSPDAGHDVEAHDLLCLSVGPEAIIEQDYEKLANLIDQFGTSDRKPEYWKTGAQVYADFLRLHRLSASRKNARESEAALKNLRIGLQSMEENGEPKTLEQRVAMLEMARYGDEFVKERGIDDDRDAAMADVSLYGVGLDLLERYQRALGKVV</sequence>
<keyword evidence="5" id="KW-0068">Autocatalytic cleavage</keyword>
<evidence type="ECO:0000256" key="8">
    <source>
        <dbReference type="ARBA" id="ARBA00023010"/>
    </source>
</evidence>
<feature type="compositionally biased region" description="Polar residues" evidence="11">
    <location>
        <begin position="827"/>
        <end position="843"/>
    </location>
</feature>
<dbReference type="PANTHER" id="PTHR23198:SF6">
    <property type="entry name" value="NUCLEAR PORE COMPLEX PROTEIN NUP98-NUP96"/>
    <property type="match status" value="1"/>
</dbReference>
<evidence type="ECO:0000256" key="3">
    <source>
        <dbReference type="ARBA" id="ARBA00022448"/>
    </source>
</evidence>
<dbReference type="InterPro" id="IPR021967">
    <property type="entry name" value="Nup98_C"/>
</dbReference>
<evidence type="ECO:0000256" key="9">
    <source>
        <dbReference type="ARBA" id="ARBA00023132"/>
    </source>
</evidence>
<protein>
    <recommendedName>
        <fullName evidence="12">Peptidase S59 domain-containing protein</fullName>
    </recommendedName>
</protein>
<comment type="similarity">
    <text evidence="2">Belongs to the nucleoporin GLFG family.</text>
</comment>
<name>A0AAQ3M8X3_9PEZI</name>
<dbReference type="InterPro" id="IPR007230">
    <property type="entry name" value="Nup98_auto-Pept-S59_dom"/>
</dbReference>
<evidence type="ECO:0000256" key="10">
    <source>
        <dbReference type="ARBA" id="ARBA00023242"/>
    </source>
</evidence>
<dbReference type="SUPFAM" id="SSF82215">
    <property type="entry name" value="C-terminal autoproteolytic domain of nucleoporin nup98"/>
    <property type="match status" value="1"/>
</dbReference>
<dbReference type="PROSITE" id="PS51434">
    <property type="entry name" value="NUP_C"/>
    <property type="match status" value="1"/>
</dbReference>
<dbReference type="Gene3D" id="1.25.40.690">
    <property type="match status" value="1"/>
</dbReference>
<dbReference type="Gene3D" id="3.30.1610.10">
    <property type="entry name" value="Peptidase S59, nucleoporin"/>
    <property type="match status" value="1"/>
</dbReference>
<feature type="region of interest" description="Disordered" evidence="11">
    <location>
        <begin position="827"/>
        <end position="872"/>
    </location>
</feature>
<dbReference type="InterPro" id="IPR036903">
    <property type="entry name" value="Nup98_auto-Pept-S59_dom_sf"/>
</dbReference>
<dbReference type="EMBL" id="CP138586">
    <property type="protein sequence ID" value="WPH02186.1"/>
    <property type="molecule type" value="Genomic_DNA"/>
</dbReference>
<feature type="region of interest" description="Disordered" evidence="11">
    <location>
        <begin position="155"/>
        <end position="176"/>
    </location>
</feature>
<evidence type="ECO:0000313" key="13">
    <source>
        <dbReference type="EMBL" id="WPH02186.1"/>
    </source>
</evidence>
<feature type="domain" description="Peptidase S59" evidence="12">
    <location>
        <begin position="911"/>
        <end position="1052"/>
    </location>
</feature>
<dbReference type="GO" id="GO:0003723">
    <property type="term" value="F:RNA binding"/>
    <property type="evidence" value="ECO:0007669"/>
    <property type="project" value="TreeGrafter"/>
</dbReference>
<proteinExistence type="inferred from homology"/>
<dbReference type="Gene3D" id="1.10.10.2360">
    <property type="match status" value="1"/>
</dbReference>
<keyword evidence="6" id="KW-0509">mRNA transport</keyword>
<keyword evidence="9" id="KW-0906">Nuclear pore complex</keyword>
<evidence type="ECO:0000259" key="12">
    <source>
        <dbReference type="PROSITE" id="PS51434"/>
    </source>
</evidence>
<evidence type="ECO:0000256" key="11">
    <source>
        <dbReference type="SAM" id="MobiDB-lite"/>
    </source>
</evidence>
<dbReference type="Pfam" id="PF12110">
    <property type="entry name" value="Nup96"/>
    <property type="match status" value="1"/>
</dbReference>
<evidence type="ECO:0000256" key="5">
    <source>
        <dbReference type="ARBA" id="ARBA00022813"/>
    </source>
</evidence>
<keyword evidence="10" id="KW-0539">Nucleus</keyword>
<organism evidence="13 14">
    <name type="scientific">Acrodontium crateriforme</name>
    <dbReference type="NCBI Taxonomy" id="150365"/>
    <lineage>
        <taxon>Eukaryota</taxon>
        <taxon>Fungi</taxon>
        <taxon>Dikarya</taxon>
        <taxon>Ascomycota</taxon>
        <taxon>Pezizomycotina</taxon>
        <taxon>Dothideomycetes</taxon>
        <taxon>Dothideomycetidae</taxon>
        <taxon>Mycosphaerellales</taxon>
        <taxon>Teratosphaeriaceae</taxon>
        <taxon>Acrodontium</taxon>
    </lineage>
</organism>
<dbReference type="InterPro" id="IPR025574">
    <property type="entry name" value="Nucleoporin_FG_rpt"/>
</dbReference>
<evidence type="ECO:0000256" key="7">
    <source>
        <dbReference type="ARBA" id="ARBA00022927"/>
    </source>
</evidence>
<dbReference type="GO" id="GO:0034398">
    <property type="term" value="P:telomere tethering at nuclear periphery"/>
    <property type="evidence" value="ECO:0007669"/>
    <property type="project" value="TreeGrafter"/>
</dbReference>
<feature type="compositionally biased region" description="Low complexity" evidence="11">
    <location>
        <begin position="778"/>
        <end position="787"/>
    </location>
</feature>
<feature type="compositionally biased region" description="Low complexity" evidence="11">
    <location>
        <begin position="394"/>
        <end position="413"/>
    </location>
</feature>
<feature type="region of interest" description="Disordered" evidence="11">
    <location>
        <begin position="656"/>
        <end position="686"/>
    </location>
</feature>
<feature type="compositionally biased region" description="Acidic residues" evidence="11">
    <location>
        <begin position="1175"/>
        <end position="1184"/>
    </location>
</feature>
<feature type="compositionally biased region" description="Polar residues" evidence="11">
    <location>
        <begin position="756"/>
        <end position="768"/>
    </location>
</feature>
<feature type="compositionally biased region" description="Low complexity" evidence="11">
    <location>
        <begin position="421"/>
        <end position="431"/>
    </location>
</feature>
<dbReference type="GO" id="GO:0008139">
    <property type="term" value="F:nuclear localization sequence binding"/>
    <property type="evidence" value="ECO:0007669"/>
    <property type="project" value="TreeGrafter"/>
</dbReference>
<reference evidence="13 14" key="1">
    <citation type="submission" date="2023-11" db="EMBL/GenBank/DDBJ databases">
        <title>An acidophilic fungus is an integral part of prey digestion in a carnivorous sundew plant.</title>
        <authorList>
            <person name="Tsai I.J."/>
        </authorList>
    </citation>
    <scope>NUCLEOTIDE SEQUENCE [LARGE SCALE GENOMIC DNA]</scope>
    <source>
        <strain evidence="13">169a</strain>
    </source>
</reference>
<gene>
    <name evidence="13" type="ORF">R9X50_00504100</name>
</gene>
<evidence type="ECO:0000256" key="1">
    <source>
        <dbReference type="ARBA" id="ARBA00004567"/>
    </source>
</evidence>
<accession>A0AAQ3M8X3</accession>
<feature type="region of interest" description="Disordered" evidence="11">
    <location>
        <begin position="756"/>
        <end position="789"/>
    </location>
</feature>
<evidence type="ECO:0000256" key="6">
    <source>
        <dbReference type="ARBA" id="ARBA00022816"/>
    </source>
</evidence>
<keyword evidence="8" id="KW-0811">Translocation</keyword>
<evidence type="ECO:0000256" key="4">
    <source>
        <dbReference type="ARBA" id="ARBA00022737"/>
    </source>
</evidence>
<comment type="subcellular location">
    <subcellularLocation>
        <location evidence="1">Nucleus</location>
        <location evidence="1">Nuclear pore complex</location>
    </subcellularLocation>
</comment>
<feature type="compositionally biased region" description="Low complexity" evidence="11">
    <location>
        <begin position="156"/>
        <end position="176"/>
    </location>
</feature>
<feature type="compositionally biased region" description="Basic and acidic residues" evidence="11">
    <location>
        <begin position="846"/>
        <end position="859"/>
    </location>
</feature>
<dbReference type="GO" id="GO:0006606">
    <property type="term" value="P:protein import into nucleus"/>
    <property type="evidence" value="ECO:0007669"/>
    <property type="project" value="TreeGrafter"/>
</dbReference>
<dbReference type="GO" id="GO:0051028">
    <property type="term" value="P:mRNA transport"/>
    <property type="evidence" value="ECO:0007669"/>
    <property type="project" value="UniProtKB-KW"/>
</dbReference>
<dbReference type="GO" id="GO:0006405">
    <property type="term" value="P:RNA export from nucleus"/>
    <property type="evidence" value="ECO:0007669"/>
    <property type="project" value="TreeGrafter"/>
</dbReference>
<keyword evidence="4" id="KW-0677">Repeat</keyword>
<dbReference type="Pfam" id="PF13634">
    <property type="entry name" value="Nucleoporin_FG"/>
    <property type="match status" value="3"/>
</dbReference>
<feature type="region of interest" description="Disordered" evidence="11">
    <location>
        <begin position="578"/>
        <end position="641"/>
    </location>
</feature>
<feature type="compositionally biased region" description="Polar residues" evidence="11">
    <location>
        <begin position="439"/>
        <end position="455"/>
    </location>
</feature>
<evidence type="ECO:0000256" key="2">
    <source>
        <dbReference type="ARBA" id="ARBA00008926"/>
    </source>
</evidence>